<protein>
    <submittedName>
        <fullName evidence="1">Uncharacterized protein</fullName>
    </submittedName>
</protein>
<gene>
    <name evidence="1" type="ORF">GRF59_14835</name>
</gene>
<reference evidence="1 2" key="1">
    <citation type="submission" date="2019-12" db="EMBL/GenBank/DDBJ databases">
        <title>Paenibacillus sp. nov., an endophytic bacterium isolated from the stem of Dendrobium.</title>
        <authorList>
            <person name="Zhao R."/>
        </authorList>
    </citation>
    <scope>NUCLEOTIDE SEQUENCE [LARGE SCALE GENOMIC DNA]</scope>
    <source>
        <strain evidence="1 2">HJL G12</strain>
    </source>
</reference>
<proteinExistence type="predicted"/>
<dbReference type="Proteomes" id="UP000460318">
    <property type="component" value="Unassembled WGS sequence"/>
</dbReference>
<dbReference type="RefSeq" id="WP_160498506.1">
    <property type="nucleotide sequence ID" value="NZ_WUBI01000002.1"/>
</dbReference>
<keyword evidence="2" id="KW-1185">Reference proteome</keyword>
<comment type="caution">
    <text evidence="1">The sequence shown here is derived from an EMBL/GenBank/DDBJ whole genome shotgun (WGS) entry which is preliminary data.</text>
</comment>
<evidence type="ECO:0000313" key="2">
    <source>
        <dbReference type="Proteomes" id="UP000460318"/>
    </source>
</evidence>
<dbReference type="EMBL" id="WUBI01000002">
    <property type="protein sequence ID" value="MWV44895.1"/>
    <property type="molecule type" value="Genomic_DNA"/>
</dbReference>
<dbReference type="AlphaFoldDB" id="A0A7X3ILK1"/>
<sequence length="126" mass="14994">MLEEIMITLGIGGEAINLLKTISFLCVTLQEQDEFINDCRERDVQYINRYLIKLRKKKILEEGYQSAREFETAFHLNKMVALERLLQEPISDFNLKNLRCEDPQHIYNIHKKRGQFIRFNELALYA</sequence>
<accession>A0A7X3ILK1</accession>
<name>A0A7X3ILK1_9BACL</name>
<organism evidence="1 2">
    <name type="scientific">Paenibacillus dendrobii</name>
    <dbReference type="NCBI Taxonomy" id="2691084"/>
    <lineage>
        <taxon>Bacteria</taxon>
        <taxon>Bacillati</taxon>
        <taxon>Bacillota</taxon>
        <taxon>Bacilli</taxon>
        <taxon>Bacillales</taxon>
        <taxon>Paenibacillaceae</taxon>
        <taxon>Paenibacillus</taxon>
    </lineage>
</organism>
<evidence type="ECO:0000313" key="1">
    <source>
        <dbReference type="EMBL" id="MWV44895.1"/>
    </source>
</evidence>